<name>A0A8J2XIC4_9FLAO</name>
<reference evidence="10 11" key="1">
    <citation type="journal article" date="2014" name="Int. J. Syst. Evol. Microbiol.">
        <title>Complete genome sequence of Corynebacterium casei LMG S-19264T (=DSM 44701T), isolated from a smear-ripened cheese.</title>
        <authorList>
            <consortium name="US DOE Joint Genome Institute (JGI-PGF)"/>
            <person name="Walter F."/>
            <person name="Albersmeier A."/>
            <person name="Kalinowski J."/>
            <person name="Ruckert C."/>
        </authorList>
    </citation>
    <scope>NUCLEOTIDE SEQUENCE [LARGE SCALE GENOMIC DNA]</scope>
    <source>
        <strain evidence="10 11">CGMCC 1.15295</strain>
    </source>
</reference>
<dbReference type="Pfam" id="PF26628">
    <property type="entry name" value="DUF8202"/>
    <property type="match status" value="1"/>
</dbReference>
<gene>
    <name evidence="10" type="ORF">GCM10011531_02630</name>
</gene>
<evidence type="ECO:0000256" key="8">
    <source>
        <dbReference type="SAM" id="SignalP"/>
    </source>
</evidence>
<dbReference type="InterPro" id="IPR006558">
    <property type="entry name" value="LamG-like"/>
</dbReference>
<evidence type="ECO:0000313" key="10">
    <source>
        <dbReference type="EMBL" id="GFZ76817.1"/>
    </source>
</evidence>
<accession>A0A8J2XIC4</accession>
<evidence type="ECO:0000256" key="4">
    <source>
        <dbReference type="ARBA" id="ARBA00022729"/>
    </source>
</evidence>
<comment type="subcellular location">
    <subcellularLocation>
        <location evidence="1">Cell projection</location>
        <location evidence="1">Cilium</location>
    </subcellularLocation>
    <subcellularLocation>
        <location evidence="2">Cytoplasm</location>
    </subcellularLocation>
</comment>
<keyword evidence="7" id="KW-0966">Cell projection</keyword>
<dbReference type="GO" id="GO:0004553">
    <property type="term" value="F:hydrolase activity, hydrolyzing O-glycosyl compounds"/>
    <property type="evidence" value="ECO:0007669"/>
    <property type="project" value="UniProtKB-ARBA"/>
</dbReference>
<feature type="signal peptide" evidence="8">
    <location>
        <begin position="1"/>
        <end position="27"/>
    </location>
</feature>
<keyword evidence="11" id="KW-1185">Reference proteome</keyword>
<dbReference type="NCBIfam" id="NF012200">
    <property type="entry name" value="choice_anch_D"/>
    <property type="match status" value="3"/>
</dbReference>
<feature type="chain" id="PRO_5035260743" description="MAM domain-containing protein" evidence="8">
    <location>
        <begin position="28"/>
        <end position="2104"/>
    </location>
</feature>
<comment type="caution">
    <text evidence="10">The sequence shown here is derived from an EMBL/GenBank/DDBJ whole genome shotgun (WGS) entry which is preliminary data.</text>
</comment>
<sequence>MKNYTFLSSKYLVILLFAVLINNTALFSQTCGSTISSYPYTQSFENTFGGWTQSSADDFDWTNLNSAPPSSGTGPNAAHDGSWFVYTESSSPNYPSRTAILESPCFNLTTAIAAQFSFWYHMYGSSMGDLYIELSTDNGTTYPYLLQTISGQQQGSDTSAWLQSNLNLVSYIGNTVKIRFRGVTGSNFRSDIAVDLVSMTATLAVGPEINIQGNSTTIADGDTTPTTADFTDFGTVAVASSFTRTFTIQNIGTSNLNLTGASPYIVISGANAADFTVTAIPTTPIGASSSTTFNIRFTPSAAGVRNATLTIANNDTDENPYDFAIQGTGFVPAPEINILGNATTIVDGDTTPTTADFTDFGSTAIATPITRSFTIQNTGTANLNLTAASPRIVISGANAADFSVTVIPATPITASNSTTFTIRFNPATAGVKNATLTIANNDSDENPYDFAIRGTGLAPAPEMNILGNGVSIADNDTTPTTADDTDFGSSPIGTPITKTFTIQNLGTANLNLTAASPRITISGLHAADFSVTLIPTTPIAAAGSTTFSIRFNPSLIGARNATLTIANNDADENPYNFDITGNGIIGGTCLTTISSFPYTEDFETGIGVWTQDTGDNFDWTRRTGTTPTGATGPFGAASGSFYMYTEADGNNSRTANFISPCFNLTGTTNPRFTFVHHLYGSNIGTLRVQVSTDNGLSFPTTLWTRTGDVQKNTNSAWIPVSIDLSTYIGQTIRLRIQGVTGAGNNSDISIDNVRLTTKANPIYAPGGVTADLSIWLKGNDGSYTDGQSVPVWQDRGLASDARAHLPGQEPTFRDNATKNVNFNPVVEFDNPFATYTVDSNYLYNDTTRDFLEGDYGLYTQEMFIVLIPDDTPINSSFGFMDVFCGDAHLETNAADATGIGFGDYTGRVTNEIICYAHDSYTTGEAGDGYAVAEIGTGSSYTNVGIINARNNSANTQQELFYNARNIGNVQNDIAEYMNANDSRFWIGRSEGWRASLNARVAEVISYKVRKTDVTLSQERNRIQSYLAIKYGITLGVNGTSQNYVNSDGTTIWNQVANSGYNYDIAGIGRDDASQLNQKQSRSVNNATDGTGRTQGLLSVGLTDLYATNNQNISSNPTTLANKQYLVWGNNGADLNLAASTISVNMSAGIAPALTTNVTFTGMQRIWKFVENGGDIPSVKISIPQNAIRNISPPGSYYMFISNTGIFDPTADYRVMTPDGFGNLTTEYDFDGTKYVTFGYAPQVVVERSINFDGVSDYVEVGNKLNLNTSSFTISAWVKRDTGTTNATILSKRNAAFTEGYDLKINSAGRFEATWINVVPQTLTSSVVIPENEWHHLAVIFDSGIATLYIDGVADTSGVRLAPVSTTQSFNIAAAGKIGTTSFFKGNIDEVRVWNRALNLAQLKFIMNQEIQTNAGFVSGRILPSTITKNDVGTIPWTDLAGYYPMSVYTYTNVEDASGNGNQGALRNLDTVDRQTAPLPYRSNANGDWTTSATWLNNTVQTLPNALSIVDGVTPINWNIVETSHNILINKDNVLGRDRAVLGLMINSNTLTIDGSQFDGDTGNGLTVTHYLRLNGKIDLNGESQLVQTTGSDLDVTSSGLLEKDQQGTADRYTYNYWSSPVGVSNITTNNNSYTLPNVMRDGSNPATPIALIFLTSGYNGSTGTPKRIADYWIWKFANQPNGSYSSWQHVRSTGTLLAGEGFTMKGPGSGTIVDRQNYTFIGKPNNGNINLNITAGNDYLVGNPYPSAIDANKFILDNGPTIAGAGSTTGTLYFWEHWGGASHNLGDYQGGYATYNLSGGVPSASFGTNDPDVGTGGTPTKIPYRYIPVSQGFFVVAENTGVINFNNSQRFYRKETTGTSVFVRSSQTTDYNSDPENSDTRMKFRFGFNSVNTIHRQLLLTIDDDTTTGYDWAYDGKLNEDQIDDMYWMIDGEKYNIQARNPIDINSVVPLGIHVDNAGQNKIMIDHLENVPDNINIFVHDKVLNTYHNLRDSDYTFSVPAGQYLDRYEITFANAEALGIEENDLNAFEVYYANNTKSIVLVNPKLHEIKSIELFNLLGQSIHTIDNVSQEEYSEYKIENLSTGSYIIKLYTESGSVSKQVLVK</sequence>
<evidence type="ECO:0000256" key="7">
    <source>
        <dbReference type="ARBA" id="ARBA00023273"/>
    </source>
</evidence>
<dbReference type="Pfam" id="PF13385">
    <property type="entry name" value="Laminin_G_3"/>
    <property type="match status" value="1"/>
</dbReference>
<keyword evidence="4 8" id="KW-0732">Signal</keyword>
<dbReference type="GO" id="GO:0005737">
    <property type="term" value="C:cytoplasm"/>
    <property type="evidence" value="ECO:0007669"/>
    <property type="project" value="UniProtKB-SubCell"/>
</dbReference>
<dbReference type="PROSITE" id="PS50060">
    <property type="entry name" value="MAM_2"/>
    <property type="match status" value="2"/>
</dbReference>
<evidence type="ECO:0000256" key="6">
    <source>
        <dbReference type="ARBA" id="ARBA00023157"/>
    </source>
</evidence>
<evidence type="ECO:0000313" key="11">
    <source>
        <dbReference type="Proteomes" id="UP000598120"/>
    </source>
</evidence>
<dbReference type="Pfam" id="PF22544">
    <property type="entry name" value="HYDIN_VesB_CFA65-like_Ig"/>
    <property type="match status" value="3"/>
</dbReference>
<dbReference type="SMART" id="SM00560">
    <property type="entry name" value="LamGL"/>
    <property type="match status" value="1"/>
</dbReference>
<protein>
    <recommendedName>
        <fullName evidence="9">MAM domain-containing protein</fullName>
    </recommendedName>
</protein>
<dbReference type="Gene3D" id="2.60.40.10">
    <property type="entry name" value="Immunoglobulins"/>
    <property type="match status" value="3"/>
</dbReference>
<evidence type="ECO:0000256" key="5">
    <source>
        <dbReference type="ARBA" id="ARBA00023069"/>
    </source>
</evidence>
<dbReference type="EMBL" id="BMIC01000001">
    <property type="protein sequence ID" value="GFZ76817.1"/>
    <property type="molecule type" value="Genomic_DNA"/>
</dbReference>
<dbReference type="SMART" id="SM00137">
    <property type="entry name" value="MAM"/>
    <property type="match status" value="2"/>
</dbReference>
<dbReference type="NCBIfam" id="NF038128">
    <property type="entry name" value="choice_anch_J"/>
    <property type="match status" value="1"/>
</dbReference>
<dbReference type="NCBIfam" id="TIGR04183">
    <property type="entry name" value="Por_Secre_tail"/>
    <property type="match status" value="1"/>
</dbReference>
<dbReference type="Pfam" id="PF00629">
    <property type="entry name" value="MAM"/>
    <property type="match status" value="2"/>
</dbReference>
<dbReference type="GO" id="GO:0016020">
    <property type="term" value="C:membrane"/>
    <property type="evidence" value="ECO:0007669"/>
    <property type="project" value="InterPro"/>
</dbReference>
<dbReference type="InterPro" id="IPR058515">
    <property type="entry name" value="DUF8202"/>
</dbReference>
<dbReference type="InterPro" id="IPR013783">
    <property type="entry name" value="Ig-like_fold"/>
</dbReference>
<dbReference type="InterPro" id="IPR026444">
    <property type="entry name" value="Secre_tail"/>
</dbReference>
<evidence type="ECO:0000256" key="2">
    <source>
        <dbReference type="ARBA" id="ARBA00004496"/>
    </source>
</evidence>
<dbReference type="InterPro" id="IPR051560">
    <property type="entry name" value="MAM_domain-containing"/>
</dbReference>
<proteinExistence type="predicted"/>
<keyword evidence="6" id="KW-1015">Disulfide bond</keyword>
<dbReference type="GO" id="GO:0005975">
    <property type="term" value="P:carbohydrate metabolic process"/>
    <property type="evidence" value="ECO:0007669"/>
    <property type="project" value="UniProtKB-ARBA"/>
</dbReference>
<evidence type="ECO:0000259" key="9">
    <source>
        <dbReference type="PROSITE" id="PS50060"/>
    </source>
</evidence>
<dbReference type="CDD" id="cd06263">
    <property type="entry name" value="MAM"/>
    <property type="match status" value="2"/>
</dbReference>
<evidence type="ECO:0000256" key="3">
    <source>
        <dbReference type="ARBA" id="ARBA00022490"/>
    </source>
</evidence>
<feature type="domain" description="MAM" evidence="9">
    <location>
        <begin position="598"/>
        <end position="756"/>
    </location>
</feature>
<dbReference type="RefSeq" id="WP_188604534.1">
    <property type="nucleotide sequence ID" value="NZ_BMIC01000001.1"/>
</dbReference>
<dbReference type="PANTHER" id="PTHR23282">
    <property type="entry name" value="APICAL ENDOSOMAL GLYCOPROTEIN PRECURSOR"/>
    <property type="match status" value="1"/>
</dbReference>
<dbReference type="Gene3D" id="2.60.120.200">
    <property type="match status" value="3"/>
</dbReference>
<keyword evidence="5" id="KW-0969">Cilium</keyword>
<keyword evidence="3" id="KW-0963">Cytoplasm</keyword>
<dbReference type="InterPro" id="IPR053879">
    <property type="entry name" value="HYDIN_VesB_CFA65-like_Ig"/>
</dbReference>
<organism evidence="10 11">
    <name type="scientific">Aquaticitalea lipolytica</name>
    <dbReference type="NCBI Taxonomy" id="1247562"/>
    <lineage>
        <taxon>Bacteria</taxon>
        <taxon>Pseudomonadati</taxon>
        <taxon>Bacteroidota</taxon>
        <taxon>Flavobacteriia</taxon>
        <taxon>Flavobacteriales</taxon>
        <taxon>Flavobacteriaceae</taxon>
        <taxon>Aquaticitalea</taxon>
    </lineage>
</organism>
<feature type="domain" description="MAM" evidence="9">
    <location>
        <begin position="40"/>
        <end position="200"/>
    </location>
</feature>
<dbReference type="Proteomes" id="UP000598120">
    <property type="component" value="Unassembled WGS sequence"/>
</dbReference>
<dbReference type="InterPro" id="IPR013320">
    <property type="entry name" value="ConA-like_dom_sf"/>
</dbReference>
<dbReference type="SUPFAM" id="SSF49899">
    <property type="entry name" value="Concanavalin A-like lectins/glucanases"/>
    <property type="match status" value="3"/>
</dbReference>
<dbReference type="PANTHER" id="PTHR23282:SF101">
    <property type="entry name" value="MAM DOMAIN-CONTAINING PROTEIN"/>
    <property type="match status" value="1"/>
</dbReference>
<dbReference type="InterPro" id="IPR000998">
    <property type="entry name" value="MAM_dom"/>
</dbReference>
<evidence type="ECO:0000256" key="1">
    <source>
        <dbReference type="ARBA" id="ARBA00004138"/>
    </source>
</evidence>